<accession>A0A428TS76</accession>
<dbReference type="AlphaFoldDB" id="A0A428TS76"/>
<dbReference type="InterPro" id="IPR016040">
    <property type="entry name" value="NAD(P)-bd_dom"/>
</dbReference>
<dbReference type="Proteomes" id="UP000288429">
    <property type="component" value="Unassembled WGS sequence"/>
</dbReference>
<organism evidence="3 4">
    <name type="scientific">Fusarium ambrosium</name>
    <dbReference type="NCBI Taxonomy" id="131363"/>
    <lineage>
        <taxon>Eukaryota</taxon>
        <taxon>Fungi</taxon>
        <taxon>Dikarya</taxon>
        <taxon>Ascomycota</taxon>
        <taxon>Pezizomycotina</taxon>
        <taxon>Sordariomycetes</taxon>
        <taxon>Hypocreomycetidae</taxon>
        <taxon>Hypocreales</taxon>
        <taxon>Nectriaceae</taxon>
        <taxon>Fusarium</taxon>
        <taxon>Fusarium solani species complex</taxon>
    </lineage>
</organism>
<dbReference type="EMBL" id="NIZV01000144">
    <property type="protein sequence ID" value="RSM04937.1"/>
    <property type="molecule type" value="Genomic_DNA"/>
</dbReference>
<feature type="domain" description="NAD(P)-binding" evidence="2">
    <location>
        <begin position="7"/>
        <end position="213"/>
    </location>
</feature>
<sequence>MHLLILGVTGRTGIFGYKYALEQGHVVTAIVRNSQSFVPHENLRVIEGSVVSSQDVENAIHSSQSPIDAVLSFLNPHVTSGIWPKFVGPPRLMADAVANASRAIRRSGLKNSTSKPRLVVMSAVGVAESRKAAPWLATFMVDHHTNTNKIYHDHEAVRAEIEENCGDEISWTLAYAVGLGTSGIKKVKTFHPTEAGAGWYITRESAARWMVDVAVGKMGDRFSNQAVIVSN</sequence>
<comment type="caution">
    <text evidence="3">The sequence shown here is derived from an EMBL/GenBank/DDBJ whole genome shotgun (WGS) entry which is preliminary data.</text>
</comment>
<name>A0A428TS76_9HYPO</name>
<comment type="similarity">
    <text evidence="1">Belongs to the avfA family.</text>
</comment>
<dbReference type="PANTHER" id="PTHR43355:SF2">
    <property type="entry name" value="FLAVIN REDUCTASE (NADPH)"/>
    <property type="match status" value="1"/>
</dbReference>
<evidence type="ECO:0000259" key="2">
    <source>
        <dbReference type="Pfam" id="PF13460"/>
    </source>
</evidence>
<dbReference type="SUPFAM" id="SSF51735">
    <property type="entry name" value="NAD(P)-binding Rossmann-fold domains"/>
    <property type="match status" value="1"/>
</dbReference>
<dbReference type="Pfam" id="PF13460">
    <property type="entry name" value="NAD_binding_10"/>
    <property type="match status" value="1"/>
</dbReference>
<evidence type="ECO:0000313" key="4">
    <source>
        <dbReference type="Proteomes" id="UP000288429"/>
    </source>
</evidence>
<reference evidence="3 4" key="1">
    <citation type="submission" date="2017-06" db="EMBL/GenBank/DDBJ databases">
        <title>Cmopartive genomic analysis of Ambrosia Fusariam Clade fungi.</title>
        <authorList>
            <person name="Stajich J.E."/>
            <person name="Carrillo J."/>
            <person name="Kijimoto T."/>
            <person name="Eskalen A."/>
            <person name="O'Donnell K."/>
            <person name="Kasson M."/>
        </authorList>
    </citation>
    <scope>NUCLEOTIDE SEQUENCE [LARGE SCALE GENOMIC DNA]</scope>
    <source>
        <strain evidence="3 4">NRRL 20438</strain>
    </source>
</reference>
<evidence type="ECO:0000256" key="1">
    <source>
        <dbReference type="ARBA" id="ARBA00038376"/>
    </source>
</evidence>
<proteinExistence type="inferred from homology"/>
<dbReference type="GO" id="GO:0004074">
    <property type="term" value="F:biliverdin reductase [NAD(P)H] activity"/>
    <property type="evidence" value="ECO:0007669"/>
    <property type="project" value="TreeGrafter"/>
</dbReference>
<dbReference type="PANTHER" id="PTHR43355">
    <property type="entry name" value="FLAVIN REDUCTASE (NADPH)"/>
    <property type="match status" value="1"/>
</dbReference>
<dbReference type="GO" id="GO:0042602">
    <property type="term" value="F:riboflavin reductase (NADPH) activity"/>
    <property type="evidence" value="ECO:0007669"/>
    <property type="project" value="TreeGrafter"/>
</dbReference>
<dbReference type="Gene3D" id="3.40.50.720">
    <property type="entry name" value="NAD(P)-binding Rossmann-like Domain"/>
    <property type="match status" value="1"/>
</dbReference>
<protein>
    <recommendedName>
        <fullName evidence="2">NAD(P)-binding domain-containing protein</fullName>
    </recommendedName>
</protein>
<dbReference type="InterPro" id="IPR036291">
    <property type="entry name" value="NAD(P)-bd_dom_sf"/>
</dbReference>
<dbReference type="InterPro" id="IPR051606">
    <property type="entry name" value="Polyketide_Oxido-like"/>
</dbReference>
<evidence type="ECO:0000313" key="3">
    <source>
        <dbReference type="EMBL" id="RSM04937.1"/>
    </source>
</evidence>
<keyword evidence="4" id="KW-1185">Reference proteome</keyword>
<gene>
    <name evidence="3" type="ORF">CDV31_009817</name>
</gene>